<keyword evidence="5" id="KW-1185">Reference proteome</keyword>
<dbReference type="SUPFAM" id="SSF52172">
    <property type="entry name" value="CheY-like"/>
    <property type="match status" value="1"/>
</dbReference>
<dbReference type="Gene3D" id="3.40.50.2300">
    <property type="match status" value="1"/>
</dbReference>
<dbReference type="InterPro" id="IPR007492">
    <property type="entry name" value="LytTR_DNA-bd_dom"/>
</dbReference>
<dbReference type="SMART" id="SM00850">
    <property type="entry name" value="LytTR"/>
    <property type="match status" value="1"/>
</dbReference>
<dbReference type="GO" id="GO:0000156">
    <property type="term" value="F:phosphorelay response regulator activity"/>
    <property type="evidence" value="ECO:0007669"/>
    <property type="project" value="InterPro"/>
</dbReference>
<dbReference type="RefSeq" id="WP_007713350.1">
    <property type="nucleotide sequence ID" value="NZ_JACIEU010000012.1"/>
</dbReference>
<evidence type="ECO:0000256" key="1">
    <source>
        <dbReference type="PROSITE-ProRule" id="PRU00169"/>
    </source>
</evidence>
<sequence length="268" mass="30405">MTIRTILVDDESLAIQGLKLRLQAHEDVEIIETCTNGREAIRAIKTHKPDLVFLDIQMPGFDGFSVVQGMMEVEPPLFIFVTAYSDHAIRAFEAQAVDYLMKPVDEGRLADALDRVRLRLSDKKQVQEAEKLREVLAEVAPQAMSDFSAAGDEDAPASNRFEKLINIKDRGQIFRVDVDSIERIDAAGDYMCIYTADNSLILRETMKDLEKRLDPRNFQRVHRSTIVNLSQVRQVKPHTNGECFLVLESGAQVKVSRSYRDVVARFVH</sequence>
<dbReference type="AlphaFoldDB" id="A0A7W6LTX8"/>
<dbReference type="InterPro" id="IPR011006">
    <property type="entry name" value="CheY-like_superfamily"/>
</dbReference>
<comment type="caution">
    <text evidence="4">The sequence shown here is derived from an EMBL/GenBank/DDBJ whole genome shotgun (WGS) entry which is preliminary data.</text>
</comment>
<protein>
    <submittedName>
        <fullName evidence="4">Two-component system LytT family response regulator</fullName>
    </submittedName>
</protein>
<keyword evidence="1" id="KW-0597">Phosphoprotein</keyword>
<feature type="modified residue" description="4-aspartylphosphate" evidence="1">
    <location>
        <position position="55"/>
    </location>
</feature>
<dbReference type="Proteomes" id="UP000590524">
    <property type="component" value="Unassembled WGS sequence"/>
</dbReference>
<dbReference type="SMART" id="SM00448">
    <property type="entry name" value="REC"/>
    <property type="match status" value="1"/>
</dbReference>
<dbReference type="PROSITE" id="PS50110">
    <property type="entry name" value="RESPONSE_REGULATORY"/>
    <property type="match status" value="1"/>
</dbReference>
<dbReference type="EMBL" id="JACIEU010000012">
    <property type="protein sequence ID" value="MBB4149362.1"/>
    <property type="molecule type" value="Genomic_DNA"/>
</dbReference>
<evidence type="ECO:0000313" key="5">
    <source>
        <dbReference type="Proteomes" id="UP000590524"/>
    </source>
</evidence>
<dbReference type="Pfam" id="PF04397">
    <property type="entry name" value="LytTR"/>
    <property type="match status" value="1"/>
</dbReference>
<dbReference type="GO" id="GO:0003677">
    <property type="term" value="F:DNA binding"/>
    <property type="evidence" value="ECO:0007669"/>
    <property type="project" value="InterPro"/>
</dbReference>
<feature type="domain" description="HTH LytTR-type" evidence="3">
    <location>
        <begin position="165"/>
        <end position="268"/>
    </location>
</feature>
<accession>A0A7W6LTX8</accession>
<name>A0A7W6LTX8_9SPHN</name>
<dbReference type="Pfam" id="PF00072">
    <property type="entry name" value="Response_reg"/>
    <property type="match status" value="1"/>
</dbReference>
<dbReference type="PANTHER" id="PTHR37299:SF1">
    <property type="entry name" value="STAGE 0 SPORULATION PROTEIN A HOMOLOG"/>
    <property type="match status" value="1"/>
</dbReference>
<organism evidence="4 5">
    <name type="scientific">Sphingobium scionense</name>
    <dbReference type="NCBI Taxonomy" id="1404341"/>
    <lineage>
        <taxon>Bacteria</taxon>
        <taxon>Pseudomonadati</taxon>
        <taxon>Pseudomonadota</taxon>
        <taxon>Alphaproteobacteria</taxon>
        <taxon>Sphingomonadales</taxon>
        <taxon>Sphingomonadaceae</taxon>
        <taxon>Sphingobium</taxon>
    </lineage>
</organism>
<gene>
    <name evidence="4" type="ORF">GGQ90_003153</name>
</gene>
<dbReference type="PANTHER" id="PTHR37299">
    <property type="entry name" value="TRANSCRIPTIONAL REGULATOR-RELATED"/>
    <property type="match status" value="1"/>
</dbReference>
<dbReference type="InterPro" id="IPR046947">
    <property type="entry name" value="LytR-like"/>
</dbReference>
<evidence type="ECO:0000313" key="4">
    <source>
        <dbReference type="EMBL" id="MBB4149362.1"/>
    </source>
</evidence>
<proteinExistence type="predicted"/>
<dbReference type="InterPro" id="IPR001789">
    <property type="entry name" value="Sig_transdc_resp-reg_receiver"/>
</dbReference>
<feature type="domain" description="Response regulatory" evidence="2">
    <location>
        <begin position="4"/>
        <end position="117"/>
    </location>
</feature>
<evidence type="ECO:0000259" key="3">
    <source>
        <dbReference type="PROSITE" id="PS50930"/>
    </source>
</evidence>
<reference evidence="4 5" key="1">
    <citation type="submission" date="2020-08" db="EMBL/GenBank/DDBJ databases">
        <title>Genomic Encyclopedia of Type Strains, Phase IV (KMG-IV): sequencing the most valuable type-strain genomes for metagenomic binning, comparative biology and taxonomic classification.</title>
        <authorList>
            <person name="Goeker M."/>
        </authorList>
    </citation>
    <scope>NUCLEOTIDE SEQUENCE [LARGE SCALE GENOMIC DNA]</scope>
    <source>
        <strain evidence="4 5">DSM 19371</strain>
    </source>
</reference>
<dbReference type="PROSITE" id="PS50930">
    <property type="entry name" value="HTH_LYTTR"/>
    <property type="match status" value="1"/>
</dbReference>
<dbReference type="Gene3D" id="2.40.50.1020">
    <property type="entry name" value="LytTr DNA-binding domain"/>
    <property type="match status" value="1"/>
</dbReference>
<evidence type="ECO:0000259" key="2">
    <source>
        <dbReference type="PROSITE" id="PS50110"/>
    </source>
</evidence>